<accession>A0A2P2MAD4</accession>
<evidence type="ECO:0000313" key="2">
    <source>
        <dbReference type="EMBL" id="MBX27185.1"/>
    </source>
</evidence>
<protein>
    <submittedName>
        <fullName evidence="2">Uncharacterized protein</fullName>
    </submittedName>
</protein>
<dbReference type="AlphaFoldDB" id="A0A2P2MAD4"/>
<organism evidence="2">
    <name type="scientific">Rhizophora mucronata</name>
    <name type="common">Asiatic mangrove</name>
    <dbReference type="NCBI Taxonomy" id="61149"/>
    <lineage>
        <taxon>Eukaryota</taxon>
        <taxon>Viridiplantae</taxon>
        <taxon>Streptophyta</taxon>
        <taxon>Embryophyta</taxon>
        <taxon>Tracheophyta</taxon>
        <taxon>Spermatophyta</taxon>
        <taxon>Magnoliopsida</taxon>
        <taxon>eudicotyledons</taxon>
        <taxon>Gunneridae</taxon>
        <taxon>Pentapetalae</taxon>
        <taxon>rosids</taxon>
        <taxon>fabids</taxon>
        <taxon>Malpighiales</taxon>
        <taxon>Rhizophoraceae</taxon>
        <taxon>Rhizophora</taxon>
    </lineage>
</organism>
<sequence length="85" mass="9864">MTFLLFHNFAEPALSIPVLLFEGSGTPKDKTEMLPNPDENCPDNIVSFFHLCFQTKLCKFTCDVIPNKKRNHNLYIEGFDYWSMC</sequence>
<name>A0A2P2MAD4_RHIMU</name>
<evidence type="ECO:0000256" key="1">
    <source>
        <dbReference type="SAM" id="SignalP"/>
    </source>
</evidence>
<keyword evidence="1" id="KW-0732">Signal</keyword>
<dbReference type="EMBL" id="GGEC01046701">
    <property type="protein sequence ID" value="MBX27185.1"/>
    <property type="molecule type" value="Transcribed_RNA"/>
</dbReference>
<feature type="signal peptide" evidence="1">
    <location>
        <begin position="1"/>
        <end position="15"/>
    </location>
</feature>
<reference evidence="2" key="1">
    <citation type="submission" date="2018-02" db="EMBL/GenBank/DDBJ databases">
        <title>Rhizophora mucronata_Transcriptome.</title>
        <authorList>
            <person name="Meera S.P."/>
            <person name="Sreeshan A."/>
            <person name="Augustine A."/>
        </authorList>
    </citation>
    <scope>NUCLEOTIDE SEQUENCE</scope>
    <source>
        <tissue evidence="2">Leaf</tissue>
    </source>
</reference>
<feature type="chain" id="PRO_5015152349" evidence="1">
    <location>
        <begin position="16"/>
        <end position="85"/>
    </location>
</feature>
<proteinExistence type="predicted"/>